<organism evidence="3 4">
    <name type="scientific">Candidatus Moanibacter tarae</name>
    <dbReference type="NCBI Taxonomy" id="2200854"/>
    <lineage>
        <taxon>Bacteria</taxon>
        <taxon>Pseudomonadati</taxon>
        <taxon>Verrucomicrobiota</taxon>
        <taxon>Opitutia</taxon>
        <taxon>Puniceicoccales</taxon>
        <taxon>Puniceicoccales incertae sedis</taxon>
        <taxon>Candidatus Moanibacter</taxon>
    </lineage>
</organism>
<dbReference type="EMBL" id="CP029803">
    <property type="protein sequence ID" value="AWT59521.1"/>
    <property type="molecule type" value="Genomic_DNA"/>
</dbReference>
<evidence type="ECO:0000256" key="2">
    <source>
        <dbReference type="SAM" id="MobiDB-lite"/>
    </source>
</evidence>
<dbReference type="SUPFAM" id="SSF51197">
    <property type="entry name" value="Clavaminate synthase-like"/>
    <property type="match status" value="1"/>
</dbReference>
<dbReference type="Pfam" id="PF05721">
    <property type="entry name" value="PhyH"/>
    <property type="match status" value="1"/>
</dbReference>
<dbReference type="PANTHER" id="PTHR20883:SF48">
    <property type="entry name" value="ECTOINE DIOXYGENASE"/>
    <property type="match status" value="1"/>
</dbReference>
<dbReference type="GO" id="GO:0016706">
    <property type="term" value="F:2-oxoglutarate-dependent dioxygenase activity"/>
    <property type="evidence" value="ECO:0007669"/>
    <property type="project" value="UniProtKB-ARBA"/>
</dbReference>
<proteinExistence type="predicted"/>
<name>A0A2Z4AC60_9BACT</name>
<evidence type="ECO:0000313" key="3">
    <source>
        <dbReference type="EMBL" id="AWT59521.1"/>
    </source>
</evidence>
<dbReference type="GO" id="GO:0005506">
    <property type="term" value="F:iron ion binding"/>
    <property type="evidence" value="ECO:0007669"/>
    <property type="project" value="UniProtKB-ARBA"/>
</dbReference>
<dbReference type="KEGG" id="mtar:DF168_00711"/>
<evidence type="ECO:0000313" key="4">
    <source>
        <dbReference type="Proteomes" id="UP000247465"/>
    </source>
</evidence>
<accession>A0A2Z4AC60</accession>
<dbReference type="AlphaFoldDB" id="A0A2Z4AC60"/>
<gene>
    <name evidence="3" type="ORF">DF168_00711</name>
</gene>
<dbReference type="InterPro" id="IPR008775">
    <property type="entry name" value="Phytyl_CoA_dOase-like"/>
</dbReference>
<protein>
    <recommendedName>
        <fullName evidence="5">Phytanoyl-CoA dioxygenase family protein</fullName>
    </recommendedName>
</protein>
<reference evidence="3 4" key="1">
    <citation type="submission" date="2018-06" db="EMBL/GenBank/DDBJ databases">
        <title>Draft Genome Sequence of a Novel Marine Bacterium Related to the Verrucomicrobia.</title>
        <authorList>
            <person name="Vosseberg J."/>
            <person name="Martijn J."/>
            <person name="Ettema T.J.G."/>
        </authorList>
    </citation>
    <scope>NUCLEOTIDE SEQUENCE [LARGE SCALE GENOMIC DNA]</scope>
    <source>
        <strain evidence="3">TARA_B100001123</strain>
    </source>
</reference>
<sequence length="280" mass="31824">MNKLELTPQQLSFIDVFGYLKFSGLLLDRIDEIIEAFERVWEERGGGHNGKIHDGTARSCIVPFIDQSEYLSSLLDDPRVNGIFSSLLGEDFQYLGSDGNYYVGNTRWHSDGTWPRPIIYYKMALYLDFLNGDSGALSVVPGSHRYGENYAEELERQIRKPEEFWGMGGDEVPAMALETVPGDVVIFNQGTKHSSWGGGDRRRMFTINCTLRHTDEQIPLLRQEVSGSARFLVDSVYGEAMLQSADSARMRHLEQGLANQDHLPELVRREREQRDEPSRG</sequence>
<dbReference type="Gene3D" id="2.60.120.620">
    <property type="entry name" value="q2cbj1_9rhob like domain"/>
    <property type="match status" value="1"/>
</dbReference>
<evidence type="ECO:0008006" key="5">
    <source>
        <dbReference type="Google" id="ProtNLM"/>
    </source>
</evidence>
<comment type="cofactor">
    <cofactor evidence="1">
        <name>Fe(2+)</name>
        <dbReference type="ChEBI" id="CHEBI:29033"/>
    </cofactor>
</comment>
<evidence type="ECO:0000256" key="1">
    <source>
        <dbReference type="ARBA" id="ARBA00001954"/>
    </source>
</evidence>
<dbReference type="PANTHER" id="PTHR20883">
    <property type="entry name" value="PHYTANOYL-COA DIOXYGENASE DOMAIN CONTAINING 1"/>
    <property type="match status" value="1"/>
</dbReference>
<dbReference type="Proteomes" id="UP000247465">
    <property type="component" value="Chromosome"/>
</dbReference>
<feature type="region of interest" description="Disordered" evidence="2">
    <location>
        <begin position="257"/>
        <end position="280"/>
    </location>
</feature>
<feature type="compositionally biased region" description="Basic and acidic residues" evidence="2">
    <location>
        <begin position="262"/>
        <end position="280"/>
    </location>
</feature>